<proteinExistence type="evidence at transcript level"/>
<name>F2D5U0_HORVV</name>
<organism evidence="1">
    <name type="scientific">Hordeum vulgare subsp. vulgare</name>
    <name type="common">Domesticated barley</name>
    <dbReference type="NCBI Taxonomy" id="112509"/>
    <lineage>
        <taxon>Eukaryota</taxon>
        <taxon>Viridiplantae</taxon>
        <taxon>Streptophyta</taxon>
        <taxon>Embryophyta</taxon>
        <taxon>Tracheophyta</taxon>
        <taxon>Spermatophyta</taxon>
        <taxon>Magnoliopsida</taxon>
        <taxon>Liliopsida</taxon>
        <taxon>Poales</taxon>
        <taxon>Poaceae</taxon>
        <taxon>BOP clade</taxon>
        <taxon>Pooideae</taxon>
        <taxon>Triticodae</taxon>
        <taxon>Triticeae</taxon>
        <taxon>Hordeinae</taxon>
        <taxon>Hordeum</taxon>
    </lineage>
</organism>
<accession>F2D5U0</accession>
<reference evidence="1" key="1">
    <citation type="journal article" date="2011" name="Plant Physiol.">
        <title>Comprehensive sequence analysis of 24,783 barley full-length cDNAs derived from 12 clone libraries.</title>
        <authorList>
            <person name="Matsumoto T."/>
            <person name="Tanaka T."/>
            <person name="Sakai H."/>
            <person name="Amano N."/>
            <person name="Kanamori H."/>
            <person name="Kurita K."/>
            <person name="Kikuta A."/>
            <person name="Kamiya K."/>
            <person name="Yamamoto M."/>
            <person name="Ikawa H."/>
            <person name="Fujii N."/>
            <person name="Hori K."/>
            <person name="Itoh T."/>
            <person name="Sato K."/>
        </authorList>
    </citation>
    <scope>NUCLEOTIDE SEQUENCE</scope>
    <source>
        <tissue evidence="1">Shoot</tissue>
    </source>
</reference>
<dbReference type="AlphaFoldDB" id="F2D5U0"/>
<evidence type="ECO:0000313" key="1">
    <source>
        <dbReference type="EMBL" id="BAJ90461.1"/>
    </source>
</evidence>
<sequence length="63" mass="6863">MKSLRIGCSLPYIVGLEVAASLPCSCIAGWMDRLLTTRSNGLMLTSSFSRFVAHGGIWEHHSP</sequence>
<protein>
    <submittedName>
        <fullName evidence="1">Predicted protein</fullName>
    </submittedName>
</protein>
<dbReference type="EMBL" id="AK359250">
    <property type="protein sequence ID" value="BAJ90461.1"/>
    <property type="molecule type" value="mRNA"/>
</dbReference>